<dbReference type="Gene3D" id="3.40.190.10">
    <property type="entry name" value="Periplasmic binding protein-like II"/>
    <property type="match status" value="1"/>
</dbReference>
<evidence type="ECO:0000313" key="3">
    <source>
        <dbReference type="EMBL" id="BCK83613.1"/>
    </source>
</evidence>
<keyword evidence="1" id="KW-0732">Signal</keyword>
<reference evidence="3" key="1">
    <citation type="submission" date="2020-09" db="EMBL/GenBank/DDBJ databases">
        <title>New species isolated from human feces.</title>
        <authorList>
            <person name="Kitahara M."/>
            <person name="Shigeno Y."/>
            <person name="Shime M."/>
            <person name="Matsumoto Y."/>
            <person name="Nakamura S."/>
            <person name="Motooka D."/>
            <person name="Fukuoka S."/>
            <person name="Nishikawa H."/>
            <person name="Benno Y."/>
        </authorList>
    </citation>
    <scope>NUCLEOTIDE SEQUENCE</scope>
    <source>
        <strain evidence="3">MM59</strain>
    </source>
</reference>
<dbReference type="Pfam" id="PF00496">
    <property type="entry name" value="SBP_bac_5"/>
    <property type="match status" value="1"/>
</dbReference>
<keyword evidence="4" id="KW-1185">Reference proteome</keyword>
<dbReference type="InterPro" id="IPR000914">
    <property type="entry name" value="SBP_5_dom"/>
</dbReference>
<dbReference type="PIRSF" id="PIRSF002741">
    <property type="entry name" value="MppA"/>
    <property type="match status" value="1"/>
</dbReference>
<dbReference type="Proteomes" id="UP000679848">
    <property type="component" value="Chromosome"/>
</dbReference>
<dbReference type="KEGG" id="pfaa:MM59RIKEN_09320"/>
<sequence>MRHRLLRAICIALLPLLLSACWQDAPPVESSLLPQEEEPSDTGSLSLPEQFSLAYAPGESLDPITCADGMQQVVASLLCEGLFRLGPDFEPEPWLCKSYTYDPVSYTYVFTLYHGITFSDGSFLTSADVKATLDRARSSERYGARLSDVTGITAGSETVTVTLAGPNTGFPALLDIPIVKDGTWERPVGTGPYLFSAEDSGDWLIANQSWWRGAKQPLDRIALVEASDQDTLLYRFSSHDVQLMTADLTGTTPISATDNVTYLDAGTTVLQYLGCNTTRAPLDDPALRRCLWSGIDRSELVSAFFSGHGIASQFPLSPASPLYPQELEERYSAASLSSALSDISGRRPLTLLVNEENRFKVSAAQQIAKEFTAAGISVSVNALPWAEYTAALAAGKFDLYYGEVKLTADWDLTALLGTGGPLNYGGWADPQTDQLLSALSSATDRIGAMERLCSYLKTQAPILPVCFKSTSVLVQANVVDGLKPTMAEPFYNFSDCIVHLRKT</sequence>
<evidence type="ECO:0000259" key="2">
    <source>
        <dbReference type="Pfam" id="PF00496"/>
    </source>
</evidence>
<gene>
    <name evidence="3" type="ORF">MM59RIKEN_09320</name>
</gene>
<evidence type="ECO:0000256" key="1">
    <source>
        <dbReference type="SAM" id="SignalP"/>
    </source>
</evidence>
<dbReference type="Gene3D" id="3.10.105.10">
    <property type="entry name" value="Dipeptide-binding Protein, Domain 3"/>
    <property type="match status" value="1"/>
</dbReference>
<dbReference type="CDD" id="cd00995">
    <property type="entry name" value="PBP2_NikA_DppA_OppA_like"/>
    <property type="match status" value="1"/>
</dbReference>
<evidence type="ECO:0000313" key="4">
    <source>
        <dbReference type="Proteomes" id="UP000679848"/>
    </source>
</evidence>
<dbReference type="InterPro" id="IPR030678">
    <property type="entry name" value="Peptide/Ni-bd"/>
</dbReference>
<dbReference type="PROSITE" id="PS51257">
    <property type="entry name" value="PROKAR_LIPOPROTEIN"/>
    <property type="match status" value="1"/>
</dbReference>
<dbReference type="InterPro" id="IPR039424">
    <property type="entry name" value="SBP_5"/>
</dbReference>
<protein>
    <submittedName>
        <fullName evidence="3">Diguanylate phosphodiesterase</fullName>
    </submittedName>
</protein>
<dbReference type="EMBL" id="AP023420">
    <property type="protein sequence ID" value="BCK83613.1"/>
    <property type="molecule type" value="Genomic_DNA"/>
</dbReference>
<dbReference type="GO" id="GO:0043190">
    <property type="term" value="C:ATP-binding cassette (ABC) transporter complex"/>
    <property type="evidence" value="ECO:0007669"/>
    <property type="project" value="InterPro"/>
</dbReference>
<dbReference type="GO" id="GO:0015833">
    <property type="term" value="P:peptide transport"/>
    <property type="evidence" value="ECO:0007669"/>
    <property type="project" value="TreeGrafter"/>
</dbReference>
<dbReference type="RefSeq" id="WP_187028176.1">
    <property type="nucleotide sequence ID" value="NZ_AP023420.1"/>
</dbReference>
<accession>A0A810QGJ5</accession>
<organism evidence="3 4">
    <name type="scientific">Pusillibacter faecalis</name>
    <dbReference type="NCBI Taxonomy" id="2714358"/>
    <lineage>
        <taxon>Bacteria</taxon>
        <taxon>Bacillati</taxon>
        <taxon>Bacillota</taxon>
        <taxon>Clostridia</taxon>
        <taxon>Eubacteriales</taxon>
        <taxon>Oscillospiraceae</taxon>
        <taxon>Pusillibacter</taxon>
    </lineage>
</organism>
<dbReference type="AlphaFoldDB" id="A0A810QGJ5"/>
<proteinExistence type="predicted"/>
<dbReference type="PANTHER" id="PTHR30290">
    <property type="entry name" value="PERIPLASMIC BINDING COMPONENT OF ABC TRANSPORTER"/>
    <property type="match status" value="1"/>
</dbReference>
<feature type="domain" description="Solute-binding protein family 5" evidence="2">
    <location>
        <begin position="90"/>
        <end position="402"/>
    </location>
</feature>
<dbReference type="GO" id="GO:1904680">
    <property type="term" value="F:peptide transmembrane transporter activity"/>
    <property type="evidence" value="ECO:0007669"/>
    <property type="project" value="TreeGrafter"/>
</dbReference>
<name>A0A810QGJ5_9FIRM</name>
<feature type="signal peptide" evidence="1">
    <location>
        <begin position="1"/>
        <end position="20"/>
    </location>
</feature>
<dbReference type="GO" id="GO:0042597">
    <property type="term" value="C:periplasmic space"/>
    <property type="evidence" value="ECO:0007669"/>
    <property type="project" value="UniProtKB-ARBA"/>
</dbReference>
<dbReference type="SUPFAM" id="SSF53850">
    <property type="entry name" value="Periplasmic binding protein-like II"/>
    <property type="match status" value="1"/>
</dbReference>
<feature type="chain" id="PRO_5039026619" evidence="1">
    <location>
        <begin position="21"/>
        <end position="503"/>
    </location>
</feature>